<sequence>MNFLECDTAGYWLCAILVSESKANLYGCAVATAVGTLMSNQATFSLGIRIPAAAYNKIAVSSPRSDTEKLRQAASQSNG</sequence>
<keyword evidence="2" id="KW-1185">Reference proteome</keyword>
<name>A0ABU1M7K2_9HYPH</name>
<reference evidence="1 2" key="1">
    <citation type="submission" date="2023-07" db="EMBL/GenBank/DDBJ databases">
        <title>Sorghum-associated microbial communities from plants grown in Nebraska, USA.</title>
        <authorList>
            <person name="Schachtman D."/>
        </authorList>
    </citation>
    <scope>NUCLEOTIDE SEQUENCE [LARGE SCALE GENOMIC DNA]</scope>
    <source>
        <strain evidence="1 2">DS1730</strain>
    </source>
</reference>
<dbReference type="RefSeq" id="WP_310011454.1">
    <property type="nucleotide sequence ID" value="NZ_JAVDQT010000002.1"/>
</dbReference>
<comment type="caution">
    <text evidence="1">The sequence shown here is derived from an EMBL/GenBank/DDBJ whole genome shotgun (WGS) entry which is preliminary data.</text>
</comment>
<organism evidence="1 2">
    <name type="scientific">Brucella pseudogrignonensis</name>
    <dbReference type="NCBI Taxonomy" id="419475"/>
    <lineage>
        <taxon>Bacteria</taxon>
        <taxon>Pseudomonadati</taxon>
        <taxon>Pseudomonadota</taxon>
        <taxon>Alphaproteobacteria</taxon>
        <taxon>Hyphomicrobiales</taxon>
        <taxon>Brucellaceae</taxon>
        <taxon>Brucella/Ochrobactrum group</taxon>
        <taxon>Brucella</taxon>
    </lineage>
</organism>
<dbReference type="EMBL" id="JAVDQT010000002">
    <property type="protein sequence ID" value="MDR6432017.1"/>
    <property type="molecule type" value="Genomic_DNA"/>
</dbReference>
<protein>
    <submittedName>
        <fullName evidence="1">Uncharacterized protein</fullName>
    </submittedName>
</protein>
<evidence type="ECO:0000313" key="1">
    <source>
        <dbReference type="EMBL" id="MDR6432017.1"/>
    </source>
</evidence>
<evidence type="ECO:0000313" key="2">
    <source>
        <dbReference type="Proteomes" id="UP001184614"/>
    </source>
</evidence>
<gene>
    <name evidence="1" type="ORF">J2782_001752</name>
</gene>
<accession>A0ABU1M7K2</accession>
<dbReference type="Proteomes" id="UP001184614">
    <property type="component" value="Unassembled WGS sequence"/>
</dbReference>
<proteinExistence type="predicted"/>